<dbReference type="InterPro" id="IPR036397">
    <property type="entry name" value="RNaseH_sf"/>
</dbReference>
<dbReference type="Pfam" id="PF00665">
    <property type="entry name" value="rve"/>
    <property type="match status" value="1"/>
</dbReference>
<dbReference type="OMA" id="WPTINED"/>
<dbReference type="GO" id="GO:0003676">
    <property type="term" value="F:nucleic acid binding"/>
    <property type="evidence" value="ECO:0007669"/>
    <property type="project" value="InterPro"/>
</dbReference>
<evidence type="ECO:0000313" key="4">
    <source>
        <dbReference type="Proteomes" id="UP000822369"/>
    </source>
</evidence>
<reference evidence="3" key="1">
    <citation type="submission" date="2020-03" db="EMBL/GenBank/DDBJ databases">
        <title>Intra-Species Differences in Population Size shape Life History and Genome Evolution.</title>
        <authorList>
            <person name="Willemsen D."/>
            <person name="Cui R."/>
            <person name="Valenzano D.R."/>
        </authorList>
    </citation>
    <scope>NUCLEOTIDE SEQUENCE</scope>
    <source>
        <strain evidence="3">GRZ</strain>
        <tissue evidence="3">Whole</tissue>
    </source>
</reference>
<feature type="domain" description="Integrase catalytic" evidence="2">
    <location>
        <begin position="332"/>
        <end position="491"/>
    </location>
</feature>
<dbReference type="Gene3D" id="3.30.420.10">
    <property type="entry name" value="Ribonuclease H-like superfamily/Ribonuclease H"/>
    <property type="match status" value="1"/>
</dbReference>
<dbReference type="Gene3D" id="1.10.340.70">
    <property type="match status" value="1"/>
</dbReference>
<dbReference type="PANTHER" id="PTHR37984:SF15">
    <property type="entry name" value="INTEGRASE CATALYTIC DOMAIN-CONTAINING PROTEIN"/>
    <property type="match status" value="1"/>
</dbReference>
<dbReference type="InterPro" id="IPR041577">
    <property type="entry name" value="RT_RNaseH_2"/>
</dbReference>
<dbReference type="InterPro" id="IPR043502">
    <property type="entry name" value="DNA/RNA_pol_sf"/>
</dbReference>
<dbReference type="KEGG" id="nfu:107387426"/>
<accession>A0A9D2XK56</accession>
<evidence type="ECO:0000313" key="3">
    <source>
        <dbReference type="EMBL" id="KAF7203712.1"/>
    </source>
</evidence>
<dbReference type="Gene3D" id="3.30.70.270">
    <property type="match status" value="1"/>
</dbReference>
<dbReference type="Pfam" id="PF17921">
    <property type="entry name" value="Integrase_H2C2"/>
    <property type="match status" value="1"/>
</dbReference>
<dbReference type="InterPro" id="IPR012337">
    <property type="entry name" value="RNaseH-like_sf"/>
</dbReference>
<dbReference type="InterPro" id="IPR001584">
    <property type="entry name" value="Integrase_cat-core"/>
</dbReference>
<dbReference type="Pfam" id="PF17919">
    <property type="entry name" value="RT_RNaseH_2"/>
    <property type="match status" value="1"/>
</dbReference>
<dbReference type="InterPro" id="IPR043128">
    <property type="entry name" value="Rev_trsase/Diguanyl_cyclase"/>
</dbReference>
<dbReference type="SUPFAM" id="SSF53098">
    <property type="entry name" value="Ribonuclease H-like"/>
    <property type="match status" value="1"/>
</dbReference>
<dbReference type="PANTHER" id="PTHR37984">
    <property type="entry name" value="PROTEIN CBG26694"/>
    <property type="match status" value="1"/>
</dbReference>
<organism evidence="3 4">
    <name type="scientific">Nothobranchius furzeri</name>
    <name type="common">Turquoise killifish</name>
    <dbReference type="NCBI Taxonomy" id="105023"/>
    <lineage>
        <taxon>Eukaryota</taxon>
        <taxon>Metazoa</taxon>
        <taxon>Chordata</taxon>
        <taxon>Craniata</taxon>
        <taxon>Vertebrata</taxon>
        <taxon>Euteleostomi</taxon>
        <taxon>Actinopterygii</taxon>
        <taxon>Neopterygii</taxon>
        <taxon>Teleostei</taxon>
        <taxon>Neoteleostei</taxon>
        <taxon>Acanthomorphata</taxon>
        <taxon>Ovalentaria</taxon>
        <taxon>Atherinomorphae</taxon>
        <taxon>Cyprinodontiformes</taxon>
        <taxon>Nothobranchiidae</taxon>
        <taxon>Nothobranchius</taxon>
    </lineage>
</organism>
<sequence>MLDLTVVQQLDIPTVLLATPPHVSSLDGNSLTTITHQTVPINLLTPRPKTSEPPDLSRVPPEYRNLQQVFSKDRASSLPPHRPSIPEHRHHVRAVLQRLLENHLYVKAEKCEFHSTSVKFLGFIRNYSTIATPLTQLTSIKKFFSWTSEADLAFKALKDSFTQAPILTRPDPGYQFTMEVDADTGVGAVLSQFSPSDKMLNTKPDALSRQYPSDKEVESTTILPSSCIVGAITCDITAKVLETQQTEPDPGTGLPNRTCVPSFVRSSLIKWTHASKFSIHPGVGRTLALIRRTFWWPALYKDVKEYISACQVCARGKANIQPPHGLLCPLLVPSRPWSHIALDFVTGLPFSKGFNSILTLVNRFSKSCHLVPLQHLPTSAETANLLIKHVFRLHGIPSEILLDRGPQFKSRVWKEFANHLGARVALSSGFHPQTNGQRERMNQELEAMLRCVLSSIPSEWSNQLAWIKYAHNAHVCSATGQSPFEISLRYRPPLFPSDHDPPATAPQFIRRTRRTWNQTRAALQRITDRNRRLADRRIVDADASSMDLGLMDRCRRIVNGSWAHESTTSPSSGISRPPPRLGRQCVVISSVAQLPWPPALHCPPVLDHPQPPATHPHRTFPCTDLTCLPLHSILQLSTNPSSPCSVWISALTLP</sequence>
<name>A0A9D2XK56_NOTFU</name>
<dbReference type="InterPro" id="IPR050951">
    <property type="entry name" value="Retrovirus_Pol_polyprotein"/>
</dbReference>
<dbReference type="GO" id="GO:0003824">
    <property type="term" value="F:catalytic activity"/>
    <property type="evidence" value="ECO:0007669"/>
    <property type="project" value="UniProtKB-KW"/>
</dbReference>
<dbReference type="GO" id="GO:0015074">
    <property type="term" value="P:DNA integration"/>
    <property type="evidence" value="ECO:0007669"/>
    <property type="project" value="InterPro"/>
</dbReference>
<comment type="caution">
    <text evidence="3">The sequence shown here is derived from an EMBL/GenBank/DDBJ whole genome shotgun (WGS) entry which is preliminary data.</text>
</comment>
<dbReference type="PROSITE" id="PS50994">
    <property type="entry name" value="INTEGRASE"/>
    <property type="match status" value="1"/>
</dbReference>
<dbReference type="InterPro" id="IPR041588">
    <property type="entry name" value="Integrase_H2C2"/>
</dbReference>
<dbReference type="EMBL" id="JAAVVJ010000016">
    <property type="protein sequence ID" value="KAF7203712.1"/>
    <property type="molecule type" value="Genomic_DNA"/>
</dbReference>
<evidence type="ECO:0000259" key="2">
    <source>
        <dbReference type="PROSITE" id="PS50994"/>
    </source>
</evidence>
<gene>
    <name evidence="3" type="ORF">G4P62_011688</name>
</gene>
<dbReference type="SUPFAM" id="SSF56672">
    <property type="entry name" value="DNA/RNA polymerases"/>
    <property type="match status" value="1"/>
</dbReference>
<protein>
    <recommendedName>
        <fullName evidence="1">Gypsy retrotransposon integrase-like protein 1</fullName>
    </recommendedName>
</protein>
<dbReference type="Proteomes" id="UP000822369">
    <property type="component" value="Chromosome 16"/>
</dbReference>
<evidence type="ECO:0000256" key="1">
    <source>
        <dbReference type="ARBA" id="ARBA00039658"/>
    </source>
</evidence>
<dbReference type="AlphaFoldDB" id="A0A9D2XK56"/>
<proteinExistence type="predicted"/>